<name>A0ACB5TXF1_AMBMO</name>
<dbReference type="EMBL" id="BSXS01010105">
    <property type="protein sequence ID" value="GME97412.1"/>
    <property type="molecule type" value="Genomic_DNA"/>
</dbReference>
<dbReference type="Proteomes" id="UP001165064">
    <property type="component" value="Unassembled WGS sequence"/>
</dbReference>
<evidence type="ECO:0000313" key="1">
    <source>
        <dbReference type="EMBL" id="GME97412.1"/>
    </source>
</evidence>
<sequence>MSVLESLPSTTKVFSYNNYPETNYEFDLSLIPDSAKHVALNVRDCPYHGTFSEQLTYLSLDLYRYPVSFVECYKQFNIGQLPNLLTFVVLVLPLIEHDLRDIVFSPKLYHFELRFGTGNNALYFCPTPSKVPSKCVRIYEIPETISEFIIMCPTSECSDAVKVIASGQLSVEDLKNRVITLPELSYGFEFL</sequence>
<comment type="caution">
    <text evidence="1">The sequence shown here is derived from an EMBL/GenBank/DDBJ whole genome shotgun (WGS) entry which is preliminary data.</text>
</comment>
<proteinExistence type="predicted"/>
<accession>A0ACB5TXF1</accession>
<organism evidence="1 2">
    <name type="scientific">Ambrosiozyma monospora</name>
    <name type="common">Yeast</name>
    <name type="synonym">Endomycopsis monosporus</name>
    <dbReference type="NCBI Taxonomy" id="43982"/>
    <lineage>
        <taxon>Eukaryota</taxon>
        <taxon>Fungi</taxon>
        <taxon>Dikarya</taxon>
        <taxon>Ascomycota</taxon>
        <taxon>Saccharomycotina</taxon>
        <taxon>Pichiomycetes</taxon>
        <taxon>Pichiales</taxon>
        <taxon>Pichiaceae</taxon>
        <taxon>Ambrosiozyma</taxon>
    </lineage>
</organism>
<keyword evidence="2" id="KW-1185">Reference proteome</keyword>
<gene>
    <name evidence="1" type="ORF">Amon02_001023300</name>
</gene>
<protein>
    <submittedName>
        <fullName evidence="1">Unnamed protein product</fullName>
    </submittedName>
</protein>
<reference evidence="1" key="1">
    <citation type="submission" date="2023-04" db="EMBL/GenBank/DDBJ databases">
        <title>Ambrosiozyma monospora NBRC 10751.</title>
        <authorList>
            <person name="Ichikawa N."/>
            <person name="Sato H."/>
            <person name="Tonouchi N."/>
        </authorList>
    </citation>
    <scope>NUCLEOTIDE SEQUENCE</scope>
    <source>
        <strain evidence="1">NBRC 10751</strain>
    </source>
</reference>
<evidence type="ECO:0000313" key="2">
    <source>
        <dbReference type="Proteomes" id="UP001165064"/>
    </source>
</evidence>